<feature type="region of interest" description="Disordered" evidence="1">
    <location>
        <begin position="289"/>
        <end position="312"/>
    </location>
</feature>
<name>A0A3A2ZA58_9EURO</name>
<evidence type="ECO:0000313" key="3">
    <source>
        <dbReference type="Proteomes" id="UP000266188"/>
    </source>
</evidence>
<protein>
    <submittedName>
        <fullName evidence="2">Uncharacterized protein</fullName>
    </submittedName>
</protein>
<feature type="compositionally biased region" description="Polar residues" evidence="1">
    <location>
        <begin position="302"/>
        <end position="312"/>
    </location>
</feature>
<dbReference type="EMBL" id="MVGC01000400">
    <property type="protein sequence ID" value="RJE19490.1"/>
    <property type="molecule type" value="Genomic_DNA"/>
</dbReference>
<evidence type="ECO:0000256" key="1">
    <source>
        <dbReference type="SAM" id="MobiDB-lite"/>
    </source>
</evidence>
<dbReference type="Proteomes" id="UP000266188">
    <property type="component" value="Unassembled WGS sequence"/>
</dbReference>
<organism evidence="2 3">
    <name type="scientific">Aspergillus sclerotialis</name>
    <dbReference type="NCBI Taxonomy" id="2070753"/>
    <lineage>
        <taxon>Eukaryota</taxon>
        <taxon>Fungi</taxon>
        <taxon>Dikarya</taxon>
        <taxon>Ascomycota</taxon>
        <taxon>Pezizomycotina</taxon>
        <taxon>Eurotiomycetes</taxon>
        <taxon>Eurotiomycetidae</taxon>
        <taxon>Eurotiales</taxon>
        <taxon>Aspergillaceae</taxon>
        <taxon>Aspergillus</taxon>
        <taxon>Aspergillus subgen. Polypaecilum</taxon>
    </lineage>
</organism>
<reference evidence="3" key="1">
    <citation type="submission" date="2017-02" db="EMBL/GenBank/DDBJ databases">
        <authorList>
            <person name="Tafer H."/>
            <person name="Lopandic K."/>
        </authorList>
    </citation>
    <scope>NUCLEOTIDE SEQUENCE [LARGE SCALE GENOMIC DNA]</scope>
    <source>
        <strain evidence="3">CBS 366.77</strain>
    </source>
</reference>
<gene>
    <name evidence="2" type="ORF">PHISCL_08175</name>
</gene>
<comment type="caution">
    <text evidence="2">The sequence shown here is derived from an EMBL/GenBank/DDBJ whole genome shotgun (WGS) entry which is preliminary data.</text>
</comment>
<dbReference type="OrthoDB" id="202825at2759"/>
<feature type="region of interest" description="Disordered" evidence="1">
    <location>
        <begin position="112"/>
        <end position="147"/>
    </location>
</feature>
<evidence type="ECO:0000313" key="2">
    <source>
        <dbReference type="EMBL" id="RJE19490.1"/>
    </source>
</evidence>
<accession>A0A3A2ZA58</accession>
<sequence>MTTPNHASKNLNLPSPAQLALAVVIVKHKPDNMNIKEHILQIRSFIKTSSRSNQPTSQHKFFDSVSFWQQAYEKSETEQSKLLDRIYELETRNESLLAKLQAGSAGVAALEKRVEDGKRKGNANTGSEPKKRAKTQGPLQGNRFDGGLQNGAGDVLGKIEYLEEVTASFMRHFYTLQKFLQKKANHSSIIPATVNLCKVAGKELLNAVDENKTETSRSRTVLLQPEKPSLSATIRAVESAFQLLFKAIGKLSGTDQDVHHVGQVIYHLVCLYESITKALQKHCQSRAQQEITNSRPAKKQTAKSLRTKTGQAQDTLVSNQEDGVATQITRLLCTMALSLDISCTKDQELLEGFLFILLTRVGKLLCLFVFQDLQLRQDLYVDPAKLPLPEGLLGVELNEESLLAVQMEAKHLIWLLERTIAFLNATSRPPSSATGSIRDNFVSKVKGRLQSTLLRAVFGTDDPSFQNSLQRPISPEVQELGDLQRFQISDKPVSDWFVQEVWRLLGWEVLEKEGSNY</sequence>
<keyword evidence="3" id="KW-1185">Reference proteome</keyword>
<dbReference type="AlphaFoldDB" id="A0A3A2ZA58"/>
<proteinExistence type="predicted"/>